<accession>A0A821W208</accession>
<evidence type="ECO:0000256" key="9">
    <source>
        <dbReference type="ARBA" id="ARBA00023136"/>
    </source>
</evidence>
<evidence type="ECO:0000256" key="3">
    <source>
        <dbReference type="ARBA" id="ARBA00022448"/>
    </source>
</evidence>
<evidence type="ECO:0000256" key="2">
    <source>
        <dbReference type="ARBA" id="ARBA00007193"/>
    </source>
</evidence>
<dbReference type="GO" id="GO:0015280">
    <property type="term" value="F:ligand-gated sodium channel activity"/>
    <property type="evidence" value="ECO:0007669"/>
    <property type="project" value="TreeGrafter"/>
</dbReference>
<dbReference type="GO" id="GO:0005886">
    <property type="term" value="C:plasma membrane"/>
    <property type="evidence" value="ECO:0007669"/>
    <property type="project" value="TreeGrafter"/>
</dbReference>
<keyword evidence="5 12" id="KW-0812">Transmembrane</keyword>
<gene>
    <name evidence="14" type="ORF">PMACD_LOCUS12717</name>
</gene>
<keyword evidence="6 13" id="KW-1133">Transmembrane helix</keyword>
<evidence type="ECO:0000256" key="12">
    <source>
        <dbReference type="RuleBase" id="RU000679"/>
    </source>
</evidence>
<keyword evidence="10 12" id="KW-0739">Sodium transport</keyword>
<proteinExistence type="inferred from homology"/>
<keyword evidence="4 12" id="KW-0894">Sodium channel</keyword>
<dbReference type="PANTHER" id="PTHR11690:SF175">
    <property type="entry name" value="PICKPOCKET 13-RELATED"/>
    <property type="match status" value="1"/>
</dbReference>
<dbReference type="Gene3D" id="1.10.287.820">
    <property type="entry name" value="Acid-sensing ion channel domain"/>
    <property type="match status" value="1"/>
</dbReference>
<dbReference type="EMBL" id="CAJOBZ010000051">
    <property type="protein sequence ID" value="CAF4917432.1"/>
    <property type="molecule type" value="Genomic_DNA"/>
</dbReference>
<evidence type="ECO:0000313" key="15">
    <source>
        <dbReference type="Proteomes" id="UP000663880"/>
    </source>
</evidence>
<keyword evidence="15" id="KW-1185">Reference proteome</keyword>
<feature type="transmembrane region" description="Helical" evidence="13">
    <location>
        <begin position="35"/>
        <end position="56"/>
    </location>
</feature>
<evidence type="ECO:0000256" key="11">
    <source>
        <dbReference type="ARBA" id="ARBA00023303"/>
    </source>
</evidence>
<evidence type="ECO:0000313" key="14">
    <source>
        <dbReference type="EMBL" id="CAF4917432.1"/>
    </source>
</evidence>
<keyword evidence="11 12" id="KW-0407">Ion channel</keyword>
<keyword evidence="3 12" id="KW-0813">Transport</keyword>
<dbReference type="PANTHER" id="PTHR11690">
    <property type="entry name" value="AMILORIDE-SENSITIVE SODIUM CHANNEL-RELATED"/>
    <property type="match status" value="1"/>
</dbReference>
<dbReference type="AlphaFoldDB" id="A0A821W208"/>
<reference evidence="14" key="1">
    <citation type="submission" date="2021-02" db="EMBL/GenBank/DDBJ databases">
        <authorList>
            <person name="Steward A R."/>
        </authorList>
    </citation>
    <scope>NUCLEOTIDE SEQUENCE</scope>
</reference>
<name>A0A821W208_9NEOP</name>
<keyword evidence="8 12" id="KW-0406">Ion transport</keyword>
<comment type="subcellular location">
    <subcellularLocation>
        <location evidence="1">Membrane</location>
        <topology evidence="1">Multi-pass membrane protein</topology>
    </subcellularLocation>
</comment>
<evidence type="ECO:0000256" key="1">
    <source>
        <dbReference type="ARBA" id="ARBA00004141"/>
    </source>
</evidence>
<keyword evidence="7" id="KW-0915">Sodium</keyword>
<dbReference type="InterPro" id="IPR001873">
    <property type="entry name" value="ENaC"/>
</dbReference>
<evidence type="ECO:0000256" key="8">
    <source>
        <dbReference type="ARBA" id="ARBA00023065"/>
    </source>
</evidence>
<evidence type="ECO:0000256" key="6">
    <source>
        <dbReference type="ARBA" id="ARBA00022989"/>
    </source>
</evidence>
<keyword evidence="9 13" id="KW-0472">Membrane</keyword>
<feature type="transmembrane region" description="Helical" evidence="13">
    <location>
        <begin position="408"/>
        <end position="439"/>
    </location>
</feature>
<evidence type="ECO:0000256" key="4">
    <source>
        <dbReference type="ARBA" id="ARBA00022461"/>
    </source>
</evidence>
<protein>
    <submittedName>
        <fullName evidence="14">Uncharacterized protein</fullName>
    </submittedName>
</protein>
<organism evidence="14 15">
    <name type="scientific">Pieris macdunnoughi</name>
    <dbReference type="NCBI Taxonomy" id="345717"/>
    <lineage>
        <taxon>Eukaryota</taxon>
        <taxon>Metazoa</taxon>
        <taxon>Ecdysozoa</taxon>
        <taxon>Arthropoda</taxon>
        <taxon>Hexapoda</taxon>
        <taxon>Insecta</taxon>
        <taxon>Pterygota</taxon>
        <taxon>Neoptera</taxon>
        <taxon>Endopterygota</taxon>
        <taxon>Lepidoptera</taxon>
        <taxon>Glossata</taxon>
        <taxon>Ditrysia</taxon>
        <taxon>Papilionoidea</taxon>
        <taxon>Pieridae</taxon>
        <taxon>Pierinae</taxon>
        <taxon>Pieris</taxon>
    </lineage>
</organism>
<dbReference type="Gene3D" id="1.10.287.770">
    <property type="entry name" value="YojJ-like"/>
    <property type="match status" value="1"/>
</dbReference>
<dbReference type="Pfam" id="PF00858">
    <property type="entry name" value="ASC"/>
    <property type="match status" value="1"/>
</dbReference>
<dbReference type="Proteomes" id="UP000663880">
    <property type="component" value="Unassembled WGS sequence"/>
</dbReference>
<dbReference type="Gene3D" id="2.60.470.10">
    <property type="entry name" value="Acid-sensing ion channels like domains"/>
    <property type="match status" value="1"/>
</dbReference>
<evidence type="ECO:0000256" key="5">
    <source>
        <dbReference type="ARBA" id="ARBA00022692"/>
    </source>
</evidence>
<evidence type="ECO:0000256" key="13">
    <source>
        <dbReference type="SAM" id="Phobius"/>
    </source>
</evidence>
<comment type="caution">
    <text evidence="14">The sequence shown here is derived from an EMBL/GenBank/DDBJ whole genome shotgun (WGS) entry which is preliminary data.</text>
</comment>
<evidence type="ECO:0000256" key="7">
    <source>
        <dbReference type="ARBA" id="ARBA00023053"/>
    </source>
</evidence>
<sequence>MPLSCKRHFREYCKNCTFAGLALIADDTKHWTERWFWVALVVLSWYGSGLLVQSAWTAFVSNPISFGVETTYTDWDTKMPAVYICETSNDNRIYDVADTIWTPDHLLDLEDVMKDIVYFRGAAFNLVNVCVQSKNPDPKCPFSNYSYYVNLVRSTCPELLINCLFDKKEFDCCKYFVPIHTDMGTCFALNSVQVKNPILYPMVFNVTQKEGVLKFETLLNTMLYTLGEDEVPTVTTLTSSTLKLVLGKNYQRQVVVKNIENDPLTVETTPAQRACRFSYENDNGLYPLYSYSTCTVLCRKREQMKLCGCTDHFMIGSDESKMCNASGLLCLHRHFSQLTTLKPRWAGRRPGLVCDCLPSCDETEITIIKDAVTSAGRARKKRIAVELKMAYLPTERFKRNVVRSRLDLVVSIGGAAGLFVGASLLSFVELIFFFTIRLLDNIYLEKRKKKERTSVRNLKTFQPAMPRSTRRFYSQRSNLITFRP</sequence>
<evidence type="ECO:0000256" key="10">
    <source>
        <dbReference type="ARBA" id="ARBA00023201"/>
    </source>
</evidence>
<comment type="similarity">
    <text evidence="2 12">Belongs to the amiloride-sensitive sodium channel (TC 1.A.6) family.</text>
</comment>
<dbReference type="FunFam" id="1.10.287.770:FF:000012">
    <property type="entry name" value="Pickpocket 10"/>
    <property type="match status" value="1"/>
</dbReference>
<dbReference type="OrthoDB" id="5874059at2759"/>